<accession>A0A845ABX0</accession>
<organism evidence="3 4">
    <name type="scientific">Altericroceibacterium indicum</name>
    <dbReference type="NCBI Taxonomy" id="374177"/>
    <lineage>
        <taxon>Bacteria</taxon>
        <taxon>Pseudomonadati</taxon>
        <taxon>Pseudomonadota</taxon>
        <taxon>Alphaproteobacteria</taxon>
        <taxon>Sphingomonadales</taxon>
        <taxon>Erythrobacteraceae</taxon>
        <taxon>Altericroceibacterium</taxon>
    </lineage>
</organism>
<gene>
    <name evidence="3" type="ORF">GRI39_11925</name>
</gene>
<keyword evidence="4" id="KW-1185">Reference proteome</keyword>
<dbReference type="InterPro" id="IPR028098">
    <property type="entry name" value="Glyco_trans_4-like_N"/>
</dbReference>
<protein>
    <submittedName>
        <fullName evidence="3">Glycosyltransferase</fullName>
    </submittedName>
</protein>
<comment type="caution">
    <text evidence="3">The sequence shown here is derived from an EMBL/GenBank/DDBJ whole genome shotgun (WGS) entry which is preliminary data.</text>
</comment>
<keyword evidence="3" id="KW-0808">Transferase</keyword>
<dbReference type="Gene3D" id="3.40.50.2000">
    <property type="entry name" value="Glycogen Phosphorylase B"/>
    <property type="match status" value="2"/>
</dbReference>
<dbReference type="Pfam" id="PF00534">
    <property type="entry name" value="Glycos_transf_1"/>
    <property type="match status" value="1"/>
</dbReference>
<dbReference type="RefSeq" id="WP_160739939.1">
    <property type="nucleotide sequence ID" value="NZ_WTYQ01000004.1"/>
</dbReference>
<dbReference type="Pfam" id="PF13439">
    <property type="entry name" value="Glyco_transf_4"/>
    <property type="match status" value="1"/>
</dbReference>
<dbReference type="GO" id="GO:0016757">
    <property type="term" value="F:glycosyltransferase activity"/>
    <property type="evidence" value="ECO:0007669"/>
    <property type="project" value="InterPro"/>
</dbReference>
<dbReference type="OrthoDB" id="529131at2"/>
<dbReference type="EMBL" id="WTYQ01000004">
    <property type="protein sequence ID" value="MXP26743.1"/>
    <property type="molecule type" value="Genomic_DNA"/>
</dbReference>
<dbReference type="PANTHER" id="PTHR12526:SF630">
    <property type="entry name" value="GLYCOSYLTRANSFERASE"/>
    <property type="match status" value="1"/>
</dbReference>
<dbReference type="CDD" id="cd03811">
    <property type="entry name" value="GT4_GT28_WabH-like"/>
    <property type="match status" value="1"/>
</dbReference>
<evidence type="ECO:0000259" key="1">
    <source>
        <dbReference type="Pfam" id="PF00534"/>
    </source>
</evidence>
<dbReference type="InterPro" id="IPR001296">
    <property type="entry name" value="Glyco_trans_1"/>
</dbReference>
<evidence type="ECO:0000259" key="2">
    <source>
        <dbReference type="Pfam" id="PF13439"/>
    </source>
</evidence>
<dbReference type="SUPFAM" id="SSF53756">
    <property type="entry name" value="UDP-Glycosyltransferase/glycogen phosphorylase"/>
    <property type="match status" value="1"/>
</dbReference>
<name>A0A845ABX0_9SPHN</name>
<sequence>MRILYVINSLDGGGGALPLVDILSSFRDAGHEAIVVSLMERDGRARPGVEAAGFEVQVIGGAQRRFVSTALTLDKIIRKRKPDVIVTSLSHATLTGQILGKLRSVPVVSWQHNAWLKPANETWLRRMSGLSRHWITDSETVADFAQSRLGIPRERITLWPMFIADSSAPEATPRLKGTLRLGSLGRLHRNKGYDCLIRALARLKQQSPELAERLSVHIAGEGPEQAALEAQALELGVDNLVLEGFVDRPLDFLATLDGYVQPSHHEGLCIAAHQAMAAGLPVIASPVGEMARSIKQSGGGALAPYGDDALWCAALAQWLSHPEEGLRQGQLGRAWVLDHYSRAKFLERGGALFSDAGLEKG</sequence>
<dbReference type="AlphaFoldDB" id="A0A845ABX0"/>
<feature type="domain" description="Glycosyltransferase subfamily 4-like N-terminal" evidence="2">
    <location>
        <begin position="13"/>
        <end position="163"/>
    </location>
</feature>
<evidence type="ECO:0000313" key="3">
    <source>
        <dbReference type="EMBL" id="MXP26743.1"/>
    </source>
</evidence>
<proteinExistence type="predicted"/>
<feature type="domain" description="Glycosyl transferase family 1" evidence="1">
    <location>
        <begin position="179"/>
        <end position="333"/>
    </location>
</feature>
<dbReference type="PANTHER" id="PTHR12526">
    <property type="entry name" value="GLYCOSYLTRANSFERASE"/>
    <property type="match status" value="1"/>
</dbReference>
<dbReference type="Proteomes" id="UP000460561">
    <property type="component" value="Unassembled WGS sequence"/>
</dbReference>
<evidence type="ECO:0000313" key="4">
    <source>
        <dbReference type="Proteomes" id="UP000460561"/>
    </source>
</evidence>
<reference evidence="3 4" key="1">
    <citation type="submission" date="2019-12" db="EMBL/GenBank/DDBJ databases">
        <title>Genomic-based taxomic classification of the family Erythrobacteraceae.</title>
        <authorList>
            <person name="Xu L."/>
        </authorList>
    </citation>
    <scope>NUCLEOTIDE SEQUENCE [LARGE SCALE GENOMIC DNA]</scope>
    <source>
        <strain evidence="3 4">DSM 18604</strain>
    </source>
</reference>